<proteinExistence type="predicted"/>
<keyword evidence="2" id="KW-1185">Reference proteome</keyword>
<sequence length="140" mass="16647">MHAWKQLKEVVLHESFLGFNPVVSACGSLHWLTFGCKMFAFHVKEETYSMISLPEAVRKNHHRKARDARAALRNRINNLTLFNLKDGSSKSLRLEMGFDVVETFSFRSDFEHTKFWMNLWWRTQEETKNKRVETKKVFHD</sequence>
<dbReference type="PROSITE" id="PS51257">
    <property type="entry name" value="PROKAR_LIPOPROTEIN"/>
    <property type="match status" value="1"/>
</dbReference>
<comment type="caution">
    <text evidence="1">The sequence shown here is derived from an EMBL/GenBank/DDBJ whole genome shotgun (WGS) entry which is preliminary data.</text>
</comment>
<gene>
    <name evidence="1" type="ORF">OIU85_002856</name>
</gene>
<evidence type="ECO:0000313" key="1">
    <source>
        <dbReference type="EMBL" id="KAJ6752482.1"/>
    </source>
</evidence>
<evidence type="ECO:0000313" key="2">
    <source>
        <dbReference type="Proteomes" id="UP001151529"/>
    </source>
</evidence>
<name>A0A9Q0VPZ0_SALVM</name>
<accession>A0A9Q0VPZ0</accession>
<protein>
    <submittedName>
        <fullName evidence="1">Uncharacterized protein</fullName>
    </submittedName>
</protein>
<dbReference type="AlphaFoldDB" id="A0A9Q0VPZ0"/>
<reference evidence="1" key="2">
    <citation type="journal article" date="2023" name="Int. J. Mol. Sci.">
        <title>De Novo Assembly and Annotation of 11 Diverse Shrub Willow (Salix) Genomes Reveals Novel Gene Organization in Sex-Linked Regions.</title>
        <authorList>
            <person name="Hyden B."/>
            <person name="Feng K."/>
            <person name="Yates T.B."/>
            <person name="Jawdy S."/>
            <person name="Cereghino C."/>
            <person name="Smart L.B."/>
            <person name="Muchero W."/>
        </authorList>
    </citation>
    <scope>NUCLEOTIDE SEQUENCE [LARGE SCALE GENOMIC DNA]</scope>
    <source>
        <tissue evidence="1">Shoot tip</tissue>
    </source>
</reference>
<dbReference type="OrthoDB" id="1845982at2759"/>
<dbReference type="EMBL" id="JAPFFL010000001">
    <property type="protein sequence ID" value="KAJ6752482.1"/>
    <property type="molecule type" value="Genomic_DNA"/>
</dbReference>
<dbReference type="Proteomes" id="UP001151529">
    <property type="component" value="Chromosome 16"/>
</dbReference>
<organism evidence="1 2">
    <name type="scientific">Salix viminalis</name>
    <name type="common">Common osier</name>
    <name type="synonym">Basket willow</name>
    <dbReference type="NCBI Taxonomy" id="40686"/>
    <lineage>
        <taxon>Eukaryota</taxon>
        <taxon>Viridiplantae</taxon>
        <taxon>Streptophyta</taxon>
        <taxon>Embryophyta</taxon>
        <taxon>Tracheophyta</taxon>
        <taxon>Spermatophyta</taxon>
        <taxon>Magnoliopsida</taxon>
        <taxon>eudicotyledons</taxon>
        <taxon>Gunneridae</taxon>
        <taxon>Pentapetalae</taxon>
        <taxon>rosids</taxon>
        <taxon>fabids</taxon>
        <taxon>Malpighiales</taxon>
        <taxon>Salicaceae</taxon>
        <taxon>Saliceae</taxon>
        <taxon>Salix</taxon>
    </lineage>
</organism>
<reference evidence="1" key="1">
    <citation type="submission" date="2022-11" db="EMBL/GenBank/DDBJ databases">
        <authorList>
            <person name="Hyden B.L."/>
            <person name="Feng K."/>
            <person name="Yates T."/>
            <person name="Jawdy S."/>
            <person name="Smart L.B."/>
            <person name="Muchero W."/>
        </authorList>
    </citation>
    <scope>NUCLEOTIDE SEQUENCE</scope>
    <source>
        <tissue evidence="1">Shoot tip</tissue>
    </source>
</reference>